<feature type="transmembrane region" description="Helical" evidence="4">
    <location>
        <begin position="169"/>
        <end position="189"/>
    </location>
</feature>
<feature type="transmembrane region" description="Helical" evidence="4">
    <location>
        <begin position="386"/>
        <end position="409"/>
    </location>
</feature>
<dbReference type="PANTHER" id="PTHR11360">
    <property type="entry name" value="MONOCARBOXYLATE TRANSPORTER"/>
    <property type="match status" value="1"/>
</dbReference>
<dbReference type="SUPFAM" id="SSF103473">
    <property type="entry name" value="MFS general substrate transporter"/>
    <property type="match status" value="1"/>
</dbReference>
<feature type="transmembrane region" description="Helical" evidence="4">
    <location>
        <begin position="144"/>
        <end position="163"/>
    </location>
</feature>
<dbReference type="Proteomes" id="UP001194696">
    <property type="component" value="Unassembled WGS sequence"/>
</dbReference>
<evidence type="ECO:0000256" key="3">
    <source>
        <dbReference type="SAM" id="MobiDB-lite"/>
    </source>
</evidence>
<feature type="domain" description="Major facilitator superfamily (MFS) profile" evidence="5">
    <location>
        <begin position="78"/>
        <end position="478"/>
    </location>
</feature>
<proteinExistence type="inferred from homology"/>
<feature type="compositionally biased region" description="Low complexity" evidence="3">
    <location>
        <begin position="21"/>
        <end position="37"/>
    </location>
</feature>
<dbReference type="InterPro" id="IPR050327">
    <property type="entry name" value="Proton-linked_MCT"/>
</dbReference>
<dbReference type="EMBL" id="JAAAIM010000031">
    <property type="protein sequence ID" value="KAG0297449.1"/>
    <property type="molecule type" value="Genomic_DNA"/>
</dbReference>
<dbReference type="PROSITE" id="PS50850">
    <property type="entry name" value="MFS"/>
    <property type="match status" value="1"/>
</dbReference>
<feature type="transmembrane region" description="Helical" evidence="4">
    <location>
        <begin position="296"/>
        <end position="316"/>
    </location>
</feature>
<feature type="transmembrane region" description="Helical" evidence="4">
    <location>
        <begin position="201"/>
        <end position="221"/>
    </location>
</feature>
<keyword evidence="4" id="KW-0812">Transmembrane</keyword>
<comment type="similarity">
    <text evidence="2">Belongs to the major facilitator superfamily. Monocarboxylate porter (TC 2.A.1.13) family.</text>
</comment>
<feature type="transmembrane region" description="Helical" evidence="4">
    <location>
        <begin position="455"/>
        <end position="476"/>
    </location>
</feature>
<dbReference type="Pfam" id="PF07690">
    <property type="entry name" value="MFS_1"/>
    <property type="match status" value="1"/>
</dbReference>
<feature type="region of interest" description="Disordered" evidence="3">
    <location>
        <begin position="15"/>
        <end position="55"/>
    </location>
</feature>
<dbReference type="PANTHER" id="PTHR11360:SF284">
    <property type="entry name" value="EG:103B4.3 PROTEIN-RELATED"/>
    <property type="match status" value="1"/>
</dbReference>
<comment type="caution">
    <text evidence="6">The sequence shown here is derived from an EMBL/GenBank/DDBJ whole genome shotgun (WGS) entry which is preliminary data.</text>
</comment>
<evidence type="ECO:0000259" key="5">
    <source>
        <dbReference type="PROSITE" id="PS50850"/>
    </source>
</evidence>
<gene>
    <name evidence="6" type="ORF">BGZ96_006405</name>
</gene>
<keyword evidence="4" id="KW-0472">Membrane</keyword>
<feature type="transmembrane region" description="Helical" evidence="4">
    <location>
        <begin position="421"/>
        <end position="443"/>
    </location>
</feature>
<evidence type="ECO:0000313" key="6">
    <source>
        <dbReference type="EMBL" id="KAG0297449.1"/>
    </source>
</evidence>
<dbReference type="CDD" id="cd17352">
    <property type="entry name" value="MFS_MCT_SLC16"/>
    <property type="match status" value="1"/>
</dbReference>
<accession>A0ABQ7KFF0</accession>
<name>A0ABQ7KFF0_9FUNG</name>
<keyword evidence="7" id="KW-1185">Reference proteome</keyword>
<dbReference type="InterPro" id="IPR036259">
    <property type="entry name" value="MFS_trans_sf"/>
</dbReference>
<sequence length="495" mass="52157">MNTITEAPTSASVDPVFLQKSTSSSSAPSPTSGNFSSAPTIVNQPPPSPTAAHLPRSMTEGSPLLLRHEGGLQAWLVVLGSFLIHSFVFAPTEYIFGIFEHHYLTIFPDSSPSSIAFVGSVGSAVTYLAGFLAGIVADKFGFRLTAMTGSVIMTVALIAASFSTEVWHLYLTQGVLFGIGASLAYYPAIAAPSHYFSRKRGLATGIAVSGVGAGGLILAPLTNSLIGHFDVYWTLRILAFICIFLCGGASLLISESKEHYASKESIEDDVDEKPENSINSDKSFFEALKVFKDPQFLSLSVAELAASIGFLIPLYYMQTYAVFIGLSTEKGALILGLTSGASLTGRVILGLISDYVPNSYALLFCSWATALAIVVLWTIARSFGMLLLSGLLFGFFGGGYLSLVPVAVADSFGTMQMASTIGLMYAAGGLGMLAGAPLAGFLLDITKPNISYLPVTLTAGGTLVLGAVGVTSWFMFNRRARRARKAAAALRADSS</sequence>
<feature type="transmembrane region" description="Helical" evidence="4">
    <location>
        <begin position="115"/>
        <end position="137"/>
    </location>
</feature>
<protein>
    <recommendedName>
        <fullName evidence="5">Major facilitator superfamily (MFS) profile domain-containing protein</fullName>
    </recommendedName>
</protein>
<feature type="transmembrane region" description="Helical" evidence="4">
    <location>
        <begin position="233"/>
        <end position="253"/>
    </location>
</feature>
<evidence type="ECO:0000256" key="2">
    <source>
        <dbReference type="ARBA" id="ARBA00006727"/>
    </source>
</evidence>
<evidence type="ECO:0000256" key="1">
    <source>
        <dbReference type="ARBA" id="ARBA00004141"/>
    </source>
</evidence>
<feature type="transmembrane region" description="Helical" evidence="4">
    <location>
        <begin position="74"/>
        <end position="95"/>
    </location>
</feature>
<feature type="transmembrane region" description="Helical" evidence="4">
    <location>
        <begin position="331"/>
        <end position="349"/>
    </location>
</feature>
<evidence type="ECO:0000313" key="7">
    <source>
        <dbReference type="Proteomes" id="UP001194696"/>
    </source>
</evidence>
<dbReference type="InterPro" id="IPR011701">
    <property type="entry name" value="MFS"/>
</dbReference>
<organism evidence="6 7">
    <name type="scientific">Linnemannia gamsii</name>
    <dbReference type="NCBI Taxonomy" id="64522"/>
    <lineage>
        <taxon>Eukaryota</taxon>
        <taxon>Fungi</taxon>
        <taxon>Fungi incertae sedis</taxon>
        <taxon>Mucoromycota</taxon>
        <taxon>Mortierellomycotina</taxon>
        <taxon>Mortierellomycetes</taxon>
        <taxon>Mortierellales</taxon>
        <taxon>Mortierellaceae</taxon>
        <taxon>Linnemannia</taxon>
    </lineage>
</organism>
<dbReference type="InterPro" id="IPR020846">
    <property type="entry name" value="MFS_dom"/>
</dbReference>
<comment type="subcellular location">
    <subcellularLocation>
        <location evidence="1">Membrane</location>
        <topology evidence="1">Multi-pass membrane protein</topology>
    </subcellularLocation>
</comment>
<feature type="transmembrane region" description="Helical" evidence="4">
    <location>
        <begin position="361"/>
        <end position="380"/>
    </location>
</feature>
<keyword evidence="4" id="KW-1133">Transmembrane helix</keyword>
<evidence type="ECO:0000256" key="4">
    <source>
        <dbReference type="SAM" id="Phobius"/>
    </source>
</evidence>
<dbReference type="Gene3D" id="1.20.1250.20">
    <property type="entry name" value="MFS general substrate transporter like domains"/>
    <property type="match status" value="1"/>
</dbReference>
<reference evidence="6 7" key="1">
    <citation type="journal article" date="2020" name="Fungal Divers.">
        <title>Resolving the Mortierellaceae phylogeny through synthesis of multi-gene phylogenetics and phylogenomics.</title>
        <authorList>
            <person name="Vandepol N."/>
            <person name="Liber J."/>
            <person name="Desiro A."/>
            <person name="Na H."/>
            <person name="Kennedy M."/>
            <person name="Barry K."/>
            <person name="Grigoriev I.V."/>
            <person name="Miller A.N."/>
            <person name="O'Donnell K."/>
            <person name="Stajich J.E."/>
            <person name="Bonito G."/>
        </authorList>
    </citation>
    <scope>NUCLEOTIDE SEQUENCE [LARGE SCALE GENOMIC DNA]</scope>
    <source>
        <strain evidence="6 7">AD045</strain>
    </source>
</reference>